<dbReference type="WBParaSite" id="PSU_v2.g20656.t1">
    <property type="protein sequence ID" value="PSU_v2.g20656.t1"/>
    <property type="gene ID" value="PSU_v2.g20656"/>
</dbReference>
<sequence length="203" mass="23688">MRSEKVSCAHWDLLTLNTLIEDSDDCLSAAIGVKKEYMNYVWKTTTNAIEQQNYLENFDSKLDIVFQNYLSYIRHWAQAATHNNDVELEWCERVIVTMKSEWERGHSASVSRGEASAAQLFCRVGKDLLNRIVLSYLDEKMFSAGKELEYDFQEFEGEAGLMDEIGMDDEEEDESFYSSVFVFCRDIREMIRHLRERALKSIT</sequence>
<name>A0A914YM54_9BILA</name>
<reference evidence="2" key="1">
    <citation type="submission" date="2022-11" db="UniProtKB">
        <authorList>
            <consortium name="WormBaseParasite"/>
        </authorList>
    </citation>
    <scope>IDENTIFICATION</scope>
</reference>
<protein>
    <submittedName>
        <fullName evidence="2">Uncharacterized protein</fullName>
    </submittedName>
</protein>
<proteinExistence type="predicted"/>
<dbReference type="AlphaFoldDB" id="A0A914YM54"/>
<evidence type="ECO:0000313" key="1">
    <source>
        <dbReference type="Proteomes" id="UP000887577"/>
    </source>
</evidence>
<organism evidence="1 2">
    <name type="scientific">Panagrolaimus superbus</name>
    <dbReference type="NCBI Taxonomy" id="310955"/>
    <lineage>
        <taxon>Eukaryota</taxon>
        <taxon>Metazoa</taxon>
        <taxon>Ecdysozoa</taxon>
        <taxon>Nematoda</taxon>
        <taxon>Chromadorea</taxon>
        <taxon>Rhabditida</taxon>
        <taxon>Tylenchina</taxon>
        <taxon>Panagrolaimomorpha</taxon>
        <taxon>Panagrolaimoidea</taxon>
        <taxon>Panagrolaimidae</taxon>
        <taxon>Panagrolaimus</taxon>
    </lineage>
</organism>
<accession>A0A914YM54</accession>
<keyword evidence="1" id="KW-1185">Reference proteome</keyword>
<dbReference type="Proteomes" id="UP000887577">
    <property type="component" value="Unplaced"/>
</dbReference>
<evidence type="ECO:0000313" key="2">
    <source>
        <dbReference type="WBParaSite" id="PSU_v2.g20656.t1"/>
    </source>
</evidence>